<proteinExistence type="predicted"/>
<dbReference type="InterPro" id="IPR011990">
    <property type="entry name" value="TPR-like_helical_dom_sf"/>
</dbReference>
<organism evidence="1 2">
    <name type="scientific">Streptantibioticus rubrisoli</name>
    <dbReference type="NCBI Taxonomy" id="1387313"/>
    <lineage>
        <taxon>Bacteria</taxon>
        <taxon>Bacillati</taxon>
        <taxon>Actinomycetota</taxon>
        <taxon>Actinomycetes</taxon>
        <taxon>Kitasatosporales</taxon>
        <taxon>Streptomycetaceae</taxon>
        <taxon>Streptantibioticus</taxon>
    </lineage>
</organism>
<dbReference type="RefSeq" id="WP_255924639.1">
    <property type="nucleotide sequence ID" value="NZ_JANFNH010000001.1"/>
</dbReference>
<accession>A0ABT1P8V7</accession>
<dbReference type="GO" id="GO:0003677">
    <property type="term" value="F:DNA binding"/>
    <property type="evidence" value="ECO:0007669"/>
    <property type="project" value="UniProtKB-KW"/>
</dbReference>
<protein>
    <submittedName>
        <fullName evidence="1">DNA-binding protein</fullName>
    </submittedName>
</protein>
<sequence length="298" mass="31818">MEGRGPGCRACVIATTQRLLTLDRQVGARAAARAAALAARRPYQPLTDRELCAAVAELLEVAGWILFDAERQALAHRLNQRALALARCCADRATERLVLANLSMQQAHIGHPRASYDTAALGLAGGPTARVGTVFAVRQARALAMTGQRAAALRAFDLANSLFLDGLSDRDPRWAWWVDQEELDGHRGITLAALGEWDKAIELLEAVSQDGGANSPAYRVLFSTELLSALVGAGAWRQAGQVAERLMPYANGIGSGRAVSSLRRTIRAVVSRTGTPVALRDAAHQLAVLLPPNPPEPS</sequence>
<dbReference type="SUPFAM" id="SSF48452">
    <property type="entry name" value="TPR-like"/>
    <property type="match status" value="1"/>
</dbReference>
<comment type="caution">
    <text evidence="1">The sequence shown here is derived from an EMBL/GenBank/DDBJ whole genome shotgun (WGS) entry which is preliminary data.</text>
</comment>
<keyword evidence="2" id="KW-1185">Reference proteome</keyword>
<reference evidence="1 2" key="1">
    <citation type="submission" date="2022-06" db="EMBL/GenBank/DDBJ databases">
        <title>Draft genome sequence of type strain Streptomyces rubrisoli DSM 42083.</title>
        <authorList>
            <person name="Duangmal K."/>
            <person name="Klaysubun C."/>
        </authorList>
    </citation>
    <scope>NUCLEOTIDE SEQUENCE [LARGE SCALE GENOMIC DNA]</scope>
    <source>
        <strain evidence="1 2">DSM 42083</strain>
    </source>
</reference>
<dbReference type="EMBL" id="JANFNH010000001">
    <property type="protein sequence ID" value="MCQ4040693.1"/>
    <property type="molecule type" value="Genomic_DNA"/>
</dbReference>
<keyword evidence="1" id="KW-0238">DNA-binding</keyword>
<name>A0ABT1P8V7_9ACTN</name>
<dbReference type="Proteomes" id="UP001206206">
    <property type="component" value="Unassembled WGS sequence"/>
</dbReference>
<evidence type="ECO:0000313" key="1">
    <source>
        <dbReference type="EMBL" id="MCQ4040693.1"/>
    </source>
</evidence>
<evidence type="ECO:0000313" key="2">
    <source>
        <dbReference type="Proteomes" id="UP001206206"/>
    </source>
</evidence>
<gene>
    <name evidence="1" type="ORF">NON19_01315</name>
</gene>